<evidence type="ECO:0000313" key="2">
    <source>
        <dbReference type="EMBL" id="KUN74092.1"/>
    </source>
</evidence>
<sequence>MQVAGAASGFLGDRDQTGGGGEVACVGVVRQITRGDEELSPQDGSHAGHRLDDGGLRMGMEGVADLPAELLEPVVQGQDLLGEVRGDAGRGAPAWEGDALGLGAVRAVVAAASGRRAPGGEPTSEAGLPAPAQGGGGLTAGEQDEGALVVGVVEGCFQGRADAGEYVVDAVEQANPVGNQVGPVRGELGPQGPW</sequence>
<organism evidence="2 3">
    <name type="scientific">Streptomyces canus</name>
    <dbReference type="NCBI Taxonomy" id="58343"/>
    <lineage>
        <taxon>Bacteria</taxon>
        <taxon>Bacillati</taxon>
        <taxon>Actinomycetota</taxon>
        <taxon>Actinomycetes</taxon>
        <taxon>Kitasatosporales</taxon>
        <taxon>Streptomycetaceae</taxon>
        <taxon>Streptomyces</taxon>
        <taxon>Streptomyces aurantiacus group</taxon>
    </lineage>
</organism>
<evidence type="ECO:0000313" key="3">
    <source>
        <dbReference type="Proteomes" id="UP000053669"/>
    </source>
</evidence>
<accession>A0A101SHV9</accession>
<reference evidence="2 3" key="1">
    <citation type="submission" date="2015-10" db="EMBL/GenBank/DDBJ databases">
        <title>Draft genome sequence of Streptomyces canus DSM 40017, type strain for the species Streptomyces canus.</title>
        <authorList>
            <person name="Ruckert C."/>
            <person name="Winkler A."/>
            <person name="Kalinowski J."/>
            <person name="Kampfer P."/>
            <person name="Glaeser S."/>
        </authorList>
    </citation>
    <scope>NUCLEOTIDE SEQUENCE [LARGE SCALE GENOMIC DNA]</scope>
    <source>
        <strain evidence="2 3">DSM 40017</strain>
    </source>
</reference>
<dbReference type="AlphaFoldDB" id="A0A101SHV9"/>
<protein>
    <submittedName>
        <fullName evidence="2">Uncharacterized protein</fullName>
    </submittedName>
</protein>
<proteinExistence type="predicted"/>
<comment type="caution">
    <text evidence="2">The sequence shown here is derived from an EMBL/GenBank/DDBJ whole genome shotgun (WGS) entry which is preliminary data.</text>
</comment>
<gene>
    <name evidence="2" type="ORF">AQJ46_00400</name>
</gene>
<evidence type="ECO:0000256" key="1">
    <source>
        <dbReference type="SAM" id="MobiDB-lite"/>
    </source>
</evidence>
<name>A0A101SHV9_9ACTN</name>
<dbReference type="EMBL" id="LMWU01000001">
    <property type="protein sequence ID" value="KUN74092.1"/>
    <property type="molecule type" value="Genomic_DNA"/>
</dbReference>
<dbReference type="Proteomes" id="UP000053669">
    <property type="component" value="Unassembled WGS sequence"/>
</dbReference>
<feature type="region of interest" description="Disordered" evidence="1">
    <location>
        <begin position="114"/>
        <end position="142"/>
    </location>
</feature>